<protein>
    <submittedName>
        <fullName evidence="2">Uncharacterized protein</fullName>
    </submittedName>
</protein>
<organism evidence="2 3">
    <name type="scientific">Colletotrichum higginsianum</name>
    <dbReference type="NCBI Taxonomy" id="80884"/>
    <lineage>
        <taxon>Eukaryota</taxon>
        <taxon>Fungi</taxon>
        <taxon>Dikarya</taxon>
        <taxon>Ascomycota</taxon>
        <taxon>Pezizomycotina</taxon>
        <taxon>Sordariomycetes</taxon>
        <taxon>Hypocreomycetidae</taxon>
        <taxon>Glomerellales</taxon>
        <taxon>Glomerellaceae</taxon>
        <taxon>Colletotrichum</taxon>
        <taxon>Colletotrichum destructivum species complex</taxon>
    </lineage>
</organism>
<feature type="region of interest" description="Disordered" evidence="1">
    <location>
        <begin position="21"/>
        <end position="42"/>
    </location>
</feature>
<dbReference type="EMBL" id="MWPZ01000002">
    <property type="protein sequence ID" value="TID04085.1"/>
    <property type="molecule type" value="Genomic_DNA"/>
</dbReference>
<dbReference type="OrthoDB" id="4839879at2759"/>
<feature type="compositionally biased region" description="Polar residues" evidence="1">
    <location>
        <begin position="21"/>
        <end position="31"/>
    </location>
</feature>
<dbReference type="Proteomes" id="UP000305883">
    <property type="component" value="Unassembled WGS sequence"/>
</dbReference>
<sequence length="383" mass="41994">MDAAIFTFVLGAPDLPAVQSSVSQRLSNMGGASSRPPPPPRVAKTLPTTTVWVQHLPPIISETARQAILATAQLRNKYLAEGGQGDASPQALGSLVERLDASIEGAREAANIRDFTVLITEQTVLRLVTDTGSPSQSLLDLARAVNPFLNRHADDDDGGQQGPGPSSREADSLPAPFRPSDLSLIDGPEKDLLVLLHYCDPSNLKGCLEEAMAQLSVMAAKHGTIKDLDLRKEPLSETEVYIHWVSLYLAANVPLGALSPDLAAKLDSEKSMQMSRLLTVCEMLLSDCRLDQICFLLVFLRRCAVAQDKSWWRSRAKQILKGMKKRRAARAQWHVDFADEALTGLKAWEHHGHEDRWSKRGSLTIERQDIDRAGQDEGGSMRP</sequence>
<reference evidence="2 3" key="1">
    <citation type="journal article" date="2019" name="Genome Biol. Evol.">
        <title>Genomic Plasticity Mediated by Transposable Elements in the Plant Pathogenic Fungus Colletotrichum higginsianum.</title>
        <authorList>
            <person name="Tsushima A."/>
            <person name="Gan P."/>
            <person name="Kumakura N."/>
            <person name="Narusaka M."/>
            <person name="Takano Y."/>
            <person name="Narusaka Y."/>
            <person name="Shirasu K."/>
        </authorList>
    </citation>
    <scope>NUCLEOTIDE SEQUENCE [LARGE SCALE GENOMIC DNA]</scope>
    <source>
        <strain evidence="2 3">MAFF305635-RFP</strain>
    </source>
</reference>
<comment type="caution">
    <text evidence="2">The sequence shown here is derived from an EMBL/GenBank/DDBJ whole genome shotgun (WGS) entry which is preliminary data.</text>
</comment>
<proteinExistence type="predicted"/>
<gene>
    <name evidence="2" type="ORF">CH35J_003238</name>
</gene>
<name>A0A4T0WDY3_9PEZI</name>
<evidence type="ECO:0000313" key="3">
    <source>
        <dbReference type="Proteomes" id="UP000305883"/>
    </source>
</evidence>
<evidence type="ECO:0000313" key="2">
    <source>
        <dbReference type="EMBL" id="TID04085.1"/>
    </source>
</evidence>
<evidence type="ECO:0000256" key="1">
    <source>
        <dbReference type="SAM" id="MobiDB-lite"/>
    </source>
</evidence>
<dbReference type="AlphaFoldDB" id="A0A4T0WDY3"/>
<feature type="region of interest" description="Disordered" evidence="1">
    <location>
        <begin position="150"/>
        <end position="180"/>
    </location>
</feature>
<accession>A0A4T0WDY3</accession>